<evidence type="ECO:0000256" key="10">
    <source>
        <dbReference type="SAM" id="MobiDB-lite"/>
    </source>
</evidence>
<dbReference type="AlphaFoldDB" id="A0A6G1Q375"/>
<keyword evidence="5 9" id="KW-0175">Coiled coil</keyword>
<dbReference type="GO" id="GO:0098882">
    <property type="term" value="F:structural constituent of presynaptic active zone"/>
    <property type="evidence" value="ECO:0007669"/>
    <property type="project" value="TreeGrafter"/>
</dbReference>
<reference evidence="12" key="2">
    <citation type="submission" date="2019-02" db="EMBL/GenBank/DDBJ databases">
        <title>Opniocepnalus argus Var Kimnra genome.</title>
        <authorList>
            <person name="Zhou C."/>
            <person name="Xiao S."/>
        </authorList>
    </citation>
    <scope>NUCLEOTIDE SEQUENCE [LARGE SCALE GENOMIC DNA]</scope>
</reference>
<reference evidence="11 12" key="1">
    <citation type="submission" date="2019-02" db="EMBL/GenBank/DDBJ databases">
        <title>Opniocepnalus argus genome.</title>
        <authorList>
            <person name="Zhou C."/>
            <person name="Xiao S."/>
        </authorList>
    </citation>
    <scope>NUCLEOTIDE SEQUENCE [LARGE SCALE GENOMIC DNA]</scope>
    <source>
        <strain evidence="11">OARG1902GOOAL</strain>
        <tissue evidence="11">Muscle</tissue>
    </source>
</reference>
<accession>A0A6G1Q375</accession>
<dbReference type="GO" id="GO:0007274">
    <property type="term" value="P:neuromuscular synaptic transmission"/>
    <property type="evidence" value="ECO:0007669"/>
    <property type="project" value="TreeGrafter"/>
</dbReference>
<dbReference type="EMBL" id="CM015723">
    <property type="protein sequence ID" value="KAF3696957.1"/>
    <property type="molecule type" value="Genomic_DNA"/>
</dbReference>
<dbReference type="GO" id="GO:0048167">
    <property type="term" value="P:regulation of synaptic plasticity"/>
    <property type="evidence" value="ECO:0007669"/>
    <property type="project" value="TreeGrafter"/>
</dbReference>
<evidence type="ECO:0000256" key="2">
    <source>
        <dbReference type="ARBA" id="ARBA00022490"/>
    </source>
</evidence>
<evidence type="ECO:0000256" key="8">
    <source>
        <dbReference type="ARBA" id="ARBA00034106"/>
    </source>
</evidence>
<dbReference type="GO" id="GO:0030424">
    <property type="term" value="C:axon"/>
    <property type="evidence" value="ECO:0007669"/>
    <property type="project" value="UniProtKB-SubCell"/>
</dbReference>
<gene>
    <name evidence="11" type="ORF">EXN66_Car012637</name>
</gene>
<keyword evidence="2" id="KW-0963">Cytoplasm</keyword>
<evidence type="ECO:0000256" key="1">
    <source>
        <dbReference type="ARBA" id="ARBA00004245"/>
    </source>
</evidence>
<feature type="compositionally biased region" description="Polar residues" evidence="10">
    <location>
        <begin position="356"/>
        <end position="365"/>
    </location>
</feature>
<comment type="subcellular location">
    <subcellularLocation>
        <location evidence="1">Cytoplasm</location>
        <location evidence="1">Cytoskeleton</location>
    </subcellularLocation>
    <subcellularLocation>
        <location evidence="8">Presynapse</location>
    </subcellularLocation>
</comment>
<feature type="compositionally biased region" description="Low complexity" evidence="10">
    <location>
        <begin position="20"/>
        <end position="31"/>
    </location>
</feature>
<dbReference type="InterPro" id="IPR019323">
    <property type="entry name" value="ELKS/CAST"/>
</dbReference>
<evidence type="ECO:0000256" key="5">
    <source>
        <dbReference type="ARBA" id="ARBA00023054"/>
    </source>
</evidence>
<evidence type="ECO:0000256" key="4">
    <source>
        <dbReference type="ARBA" id="ARBA00023018"/>
    </source>
</evidence>
<evidence type="ECO:0000313" key="11">
    <source>
        <dbReference type="EMBL" id="KAF3696957.1"/>
    </source>
</evidence>
<proteinExistence type="predicted"/>
<keyword evidence="12" id="KW-1185">Reference proteome</keyword>
<feature type="compositionally biased region" description="Basic and acidic residues" evidence="10">
    <location>
        <begin position="225"/>
        <end position="244"/>
    </location>
</feature>
<keyword evidence="7" id="KW-0966">Cell projection</keyword>
<feature type="compositionally biased region" description="Polar residues" evidence="10">
    <location>
        <begin position="245"/>
        <end position="254"/>
    </location>
</feature>
<evidence type="ECO:0000313" key="12">
    <source>
        <dbReference type="Proteomes" id="UP000503349"/>
    </source>
</evidence>
<feature type="coiled-coil region" evidence="9">
    <location>
        <begin position="455"/>
        <end position="485"/>
    </location>
</feature>
<feature type="compositionally biased region" description="Basic and acidic residues" evidence="10">
    <location>
        <begin position="258"/>
        <end position="282"/>
    </location>
</feature>
<keyword evidence="3" id="KW-0597">Phosphoprotein</keyword>
<evidence type="ECO:0000256" key="3">
    <source>
        <dbReference type="ARBA" id="ARBA00022553"/>
    </source>
</evidence>
<sequence length="538" mass="58027">MPLNIRAKSSQTKPCAGPKSSGHTDSSTSHSRFSKTPKHGKGKQALSSAPGSRSGLEPGSVSGAVPAAVSKLAEGQGSGLRPGPKSKPVSSAAKGATHGLATAPGGKTLSMENIQSLSAAYATSGTMYPSERDSLQSSGGYPKGTMTLDRSTSRSSYSGRTTVTSSSPNITTSGLHPPSDCFGDQTLFSAGSSSLRRHSVRHPHSSDSAGRGEVSTFDLQAQLRELQRENDNLRRELDGERDGKTGSSMNSVNFWSPDVKKDKGVRREEGARTSALKDRMNQEDVQLPLTVQELQEELRAHREMNSHLQQQQQQGNCSSYREFHMDQDHRGGPSPGHSPRQSPNNLHSPGPKNSRRASPSNTYNPSQQEADIIIHSPGYGCNTAVATHRVSPANTLQPGPRNSTNRPLYSPSQGAVIATGSSSHRSCSPCQVPGCDGFSSPLALDLSEENFFQLQSEHERQAKELNLLRKTMEEMEKRIDSQKQTLGARDESIQRLLEMLQGQAHGQGQWVRGQRTGIMTMAAQEAESQLESMHVREV</sequence>
<evidence type="ECO:0000256" key="7">
    <source>
        <dbReference type="ARBA" id="ARBA00023273"/>
    </source>
</evidence>
<feature type="region of interest" description="Disordered" evidence="10">
    <location>
        <begin position="323"/>
        <end position="365"/>
    </location>
</feature>
<name>A0A6G1Q375_CHAAH</name>
<dbReference type="PANTHER" id="PTHR18861:SF3">
    <property type="entry name" value="ERC PROTEIN 2"/>
    <property type="match status" value="1"/>
</dbReference>
<dbReference type="PANTHER" id="PTHR18861">
    <property type="entry name" value="ELKS/RAB6-INTERACTING/CAST PROTEIN"/>
    <property type="match status" value="1"/>
</dbReference>
<dbReference type="Pfam" id="PF10174">
    <property type="entry name" value="Cast"/>
    <property type="match status" value="1"/>
</dbReference>
<feature type="region of interest" description="Disordered" evidence="10">
    <location>
        <begin position="1"/>
        <end position="109"/>
    </location>
</feature>
<keyword evidence="4" id="KW-0770">Synapse</keyword>
<feature type="region of interest" description="Disordered" evidence="10">
    <location>
        <begin position="126"/>
        <end position="287"/>
    </location>
</feature>
<protein>
    <submittedName>
        <fullName evidence="11">ERC protein 2</fullName>
    </submittedName>
</protein>
<feature type="compositionally biased region" description="Low complexity" evidence="10">
    <location>
        <begin position="153"/>
        <end position="167"/>
    </location>
</feature>
<dbReference type="GO" id="GO:0048788">
    <property type="term" value="C:cytoskeleton of presynaptic active zone"/>
    <property type="evidence" value="ECO:0007669"/>
    <property type="project" value="TreeGrafter"/>
</dbReference>
<organism evidence="11 12">
    <name type="scientific">Channa argus</name>
    <name type="common">Northern snakehead</name>
    <name type="synonym">Ophicephalus argus</name>
    <dbReference type="NCBI Taxonomy" id="215402"/>
    <lineage>
        <taxon>Eukaryota</taxon>
        <taxon>Metazoa</taxon>
        <taxon>Chordata</taxon>
        <taxon>Craniata</taxon>
        <taxon>Vertebrata</taxon>
        <taxon>Euteleostomi</taxon>
        <taxon>Actinopterygii</taxon>
        <taxon>Neopterygii</taxon>
        <taxon>Teleostei</taxon>
        <taxon>Neoteleostei</taxon>
        <taxon>Acanthomorphata</taxon>
        <taxon>Anabantaria</taxon>
        <taxon>Anabantiformes</taxon>
        <taxon>Channoidei</taxon>
        <taxon>Channidae</taxon>
        <taxon>Channa</taxon>
    </lineage>
</organism>
<keyword evidence="6" id="KW-0206">Cytoskeleton</keyword>
<evidence type="ECO:0000256" key="6">
    <source>
        <dbReference type="ARBA" id="ARBA00023212"/>
    </source>
</evidence>
<evidence type="ECO:0000256" key="9">
    <source>
        <dbReference type="SAM" id="Coils"/>
    </source>
</evidence>
<dbReference type="Proteomes" id="UP000503349">
    <property type="component" value="Chromosome 12"/>
</dbReference>
<feature type="compositionally biased region" description="Basic residues" evidence="10">
    <location>
        <begin position="32"/>
        <end position="42"/>
    </location>
</feature>